<dbReference type="InterPro" id="IPR003168">
    <property type="entry name" value="Nitrile_hydratase_bsu"/>
</dbReference>
<dbReference type="Gene3D" id="2.30.30.50">
    <property type="match status" value="1"/>
</dbReference>
<dbReference type="SUPFAM" id="SSF50090">
    <property type="entry name" value="Electron transport accessory proteins"/>
    <property type="match status" value="1"/>
</dbReference>
<dbReference type="Pfam" id="PF02211">
    <property type="entry name" value="NHase_beta_C"/>
    <property type="match status" value="1"/>
</dbReference>
<keyword evidence="9" id="KW-1185">Reference proteome</keyword>
<accession>A0ABY8SQ99</accession>
<dbReference type="Proteomes" id="UP001240697">
    <property type="component" value="Chromosome"/>
</dbReference>
<feature type="domain" description="Nitrile hydratase beta subunit-like N-terminal" evidence="7">
    <location>
        <begin position="1"/>
        <end position="102"/>
    </location>
</feature>
<organism evidence="8 9">
    <name type="scientific">Comamonas resistens</name>
    <dbReference type="NCBI Taxonomy" id="3046670"/>
    <lineage>
        <taxon>Bacteria</taxon>
        <taxon>Pseudomonadati</taxon>
        <taxon>Pseudomonadota</taxon>
        <taxon>Betaproteobacteria</taxon>
        <taxon>Burkholderiales</taxon>
        <taxon>Comamonadaceae</taxon>
        <taxon>Comamonas</taxon>
    </lineage>
</organism>
<name>A0ABY8SQ99_9BURK</name>
<sequence length="215" mass="23911">MDGIHDFGGKQGYGSVRHTVNTDDYSHPLHNEWDELGYALVAAAEHAPNGKAFTWDKVRHGIERIDPVRYLTSDYFDRVVIGLATAYVEGGVISKDELDQAAGGDFQLAQPVISSGREAPSHATFQVGERVHVSGERVNGHIRMPSFCRGKFGTVLHKTTEEWPFPDAYGHWDVKAEPECTYHVKFDRQELWGPNAEPGSVVVDLFEGYLEKVAA</sequence>
<feature type="domain" description="Nitrile hydratase beta subunit" evidence="6">
    <location>
        <begin position="115"/>
        <end position="212"/>
    </location>
</feature>
<evidence type="ECO:0000313" key="9">
    <source>
        <dbReference type="Proteomes" id="UP001240697"/>
    </source>
</evidence>
<evidence type="ECO:0000259" key="7">
    <source>
        <dbReference type="Pfam" id="PF21006"/>
    </source>
</evidence>
<dbReference type="RefSeq" id="WP_283486349.1">
    <property type="nucleotide sequence ID" value="NZ_CP125947.1"/>
</dbReference>
<reference evidence="8 9" key="1">
    <citation type="submission" date="2023-05" db="EMBL/GenBank/DDBJ databases">
        <authorList>
            <person name="Yin Y."/>
            <person name="Lu Z."/>
        </authorList>
    </citation>
    <scope>NUCLEOTIDE SEQUENCE [LARGE SCALE GENOMIC DNA]</scope>
    <source>
        <strain evidence="8 9">ZM22</strain>
    </source>
</reference>
<dbReference type="Gene3D" id="1.10.472.20">
    <property type="entry name" value="Nitrile hydratase, beta subunit"/>
    <property type="match status" value="1"/>
</dbReference>
<dbReference type="InterPro" id="IPR008990">
    <property type="entry name" value="Elect_transpt_acc-like_dom_sf"/>
</dbReference>
<dbReference type="InterPro" id="IPR024690">
    <property type="entry name" value="CN_hydtase_beta_dom_C"/>
</dbReference>
<evidence type="ECO:0000256" key="3">
    <source>
        <dbReference type="ARBA" id="ARBA00023239"/>
    </source>
</evidence>
<gene>
    <name evidence="8" type="primary">nthB</name>
    <name evidence="8" type="ORF">QMY55_22660</name>
</gene>
<comment type="similarity">
    <text evidence="2 5">Belongs to the nitrile hydratase subunit beta family.</text>
</comment>
<dbReference type="PIRSF" id="PIRSF001427">
    <property type="entry name" value="NHase_beta"/>
    <property type="match status" value="1"/>
</dbReference>
<dbReference type="EMBL" id="CP125947">
    <property type="protein sequence ID" value="WHS65248.1"/>
    <property type="molecule type" value="Genomic_DNA"/>
</dbReference>
<evidence type="ECO:0000259" key="6">
    <source>
        <dbReference type="Pfam" id="PF02211"/>
    </source>
</evidence>
<proteinExistence type="inferred from homology"/>
<evidence type="ECO:0000256" key="2">
    <source>
        <dbReference type="ARBA" id="ARBA00009098"/>
    </source>
</evidence>
<dbReference type="GO" id="GO:0018822">
    <property type="term" value="F:nitrile hydratase activity"/>
    <property type="evidence" value="ECO:0007669"/>
    <property type="project" value="UniProtKB-EC"/>
</dbReference>
<dbReference type="InterPro" id="IPR042262">
    <property type="entry name" value="CN_hydtase_beta_C"/>
</dbReference>
<evidence type="ECO:0000313" key="8">
    <source>
        <dbReference type="EMBL" id="WHS65248.1"/>
    </source>
</evidence>
<evidence type="ECO:0000256" key="5">
    <source>
        <dbReference type="PIRNR" id="PIRNR001427"/>
    </source>
</evidence>
<comment type="function">
    <text evidence="1 5">NHase catalyzes the hydration of various nitrile compounds to the corresponding amides.</text>
</comment>
<dbReference type="EC" id="4.2.1.84" evidence="5"/>
<keyword evidence="3 5" id="KW-0456">Lyase</keyword>
<evidence type="ECO:0000256" key="1">
    <source>
        <dbReference type="ARBA" id="ARBA00004042"/>
    </source>
</evidence>
<dbReference type="InterPro" id="IPR049054">
    <property type="entry name" value="CN_hydtase_beta-like_N"/>
</dbReference>
<evidence type="ECO:0000256" key="4">
    <source>
        <dbReference type="ARBA" id="ARBA00044877"/>
    </source>
</evidence>
<comment type="catalytic activity">
    <reaction evidence="4 5">
        <text>an aliphatic primary amide = an aliphatic nitrile + H2O</text>
        <dbReference type="Rhea" id="RHEA:12673"/>
        <dbReference type="ChEBI" id="CHEBI:15377"/>
        <dbReference type="ChEBI" id="CHEBI:65285"/>
        <dbReference type="ChEBI" id="CHEBI:80291"/>
        <dbReference type="EC" id="4.2.1.84"/>
    </reaction>
</comment>
<dbReference type="NCBIfam" id="TIGR03888">
    <property type="entry name" value="nitrile_beta"/>
    <property type="match status" value="1"/>
</dbReference>
<dbReference type="Pfam" id="PF21006">
    <property type="entry name" value="NHase_beta_N"/>
    <property type="match status" value="1"/>
</dbReference>
<protein>
    <recommendedName>
        <fullName evidence="5">Nitrile hydratase subunit beta</fullName>
        <shortName evidence="5">NHase</shortName>
        <ecNumber evidence="5">4.2.1.84</ecNumber>
    </recommendedName>
</protein>